<keyword evidence="2" id="KW-0560">Oxidoreductase</keyword>
<dbReference type="InterPro" id="IPR036291">
    <property type="entry name" value="NAD(P)-bd_dom_sf"/>
</dbReference>
<dbReference type="GO" id="GO:0016491">
    <property type="term" value="F:oxidoreductase activity"/>
    <property type="evidence" value="ECO:0007669"/>
    <property type="project" value="UniProtKB-KW"/>
</dbReference>
<dbReference type="AlphaFoldDB" id="A0A1L7REQ0"/>
<organism evidence="3">
    <name type="scientific">Actinomyces succiniciruminis</name>
    <dbReference type="NCBI Taxonomy" id="1522002"/>
    <lineage>
        <taxon>Bacteria</taxon>
        <taxon>Bacillati</taxon>
        <taxon>Actinomycetota</taxon>
        <taxon>Actinomycetes</taxon>
        <taxon>Actinomycetales</taxon>
        <taxon>Actinomycetaceae</taxon>
        <taxon>Actinomyces</taxon>
    </lineage>
</organism>
<dbReference type="EMBL" id="LK995542">
    <property type="protein sequence ID" value="CED92551.1"/>
    <property type="molecule type" value="Genomic_DNA"/>
</dbReference>
<dbReference type="Pfam" id="PF13561">
    <property type="entry name" value="adh_short_C2"/>
    <property type="match status" value="1"/>
</dbReference>
<dbReference type="InterPro" id="IPR002347">
    <property type="entry name" value="SDR_fam"/>
</dbReference>
<reference evidence="3" key="1">
    <citation type="submission" date="2014-07" db="EMBL/GenBank/DDBJ databases">
        <authorList>
            <person name="Zhang J.E."/>
            <person name="Yang H."/>
            <person name="Guo J."/>
            <person name="Deng Z."/>
            <person name="Luo H."/>
            <person name="Luo M."/>
            <person name="Zhao B."/>
        </authorList>
    </citation>
    <scope>NUCLEOTIDE SEQUENCE</scope>
    <source>
        <strain evidence="3">AM4</strain>
    </source>
</reference>
<dbReference type="Gene3D" id="3.40.50.720">
    <property type="entry name" value="NAD(P)-binding Rossmann-like Domain"/>
    <property type="match status" value="1"/>
</dbReference>
<dbReference type="RefSeq" id="WP_210582152.1">
    <property type="nucleotide sequence ID" value="NZ_LK995542.1"/>
</dbReference>
<evidence type="ECO:0000256" key="1">
    <source>
        <dbReference type="ARBA" id="ARBA00006484"/>
    </source>
</evidence>
<accession>A0A1L7REQ0</accession>
<dbReference type="PANTHER" id="PTHR24321:SF8">
    <property type="entry name" value="ESTRADIOL 17-BETA-DEHYDROGENASE 8-RELATED"/>
    <property type="match status" value="1"/>
</dbReference>
<name>A0A1L7REQ0_9ACTO</name>
<comment type="similarity">
    <text evidence="1">Belongs to the short-chain dehydrogenases/reductases (SDR) family.</text>
</comment>
<sequence>MIFDRNENRPVIALLGAGAMGTAIVRRIANGKQILLGDISTENLQTVAHDLAASGYEVATQQVDALDRASVEAFAAKAASLGEVRYFIDTAGASPNQSSPEHIVALDLVATAMAIDVFANVIARGGAGLVISSQTGYMMRLSDEVERQLALTPTEELAELDFLKHDAVASSGVAYMVSKRADHLRVRTAAATSWGDRGARINTISPGIIVTPLAYDEFRAAGEGYQAMIDASPARRVGTSDEIAAAGAFLLGEQAAFITGTDLLIDGGVIAAINAGRFTLGG</sequence>
<dbReference type="NCBIfam" id="NF005395">
    <property type="entry name" value="PRK06940.1"/>
    <property type="match status" value="1"/>
</dbReference>
<protein>
    <submittedName>
        <fullName evidence="3">Short chain dehydrogenase</fullName>
    </submittedName>
</protein>
<evidence type="ECO:0000313" key="3">
    <source>
        <dbReference type="EMBL" id="CED92551.1"/>
    </source>
</evidence>
<gene>
    <name evidence="3" type="ORF">AAM4_2719</name>
</gene>
<dbReference type="SUPFAM" id="SSF51735">
    <property type="entry name" value="NAD(P)-binding Rossmann-fold domains"/>
    <property type="match status" value="1"/>
</dbReference>
<proteinExistence type="inferred from homology"/>
<dbReference type="PRINTS" id="PR00081">
    <property type="entry name" value="GDHRDH"/>
</dbReference>
<evidence type="ECO:0000256" key="2">
    <source>
        <dbReference type="ARBA" id="ARBA00023002"/>
    </source>
</evidence>
<dbReference type="PANTHER" id="PTHR24321">
    <property type="entry name" value="DEHYDROGENASES, SHORT CHAIN"/>
    <property type="match status" value="1"/>
</dbReference>